<evidence type="ECO:0000256" key="10">
    <source>
        <dbReference type="ARBA" id="ARBA00033096"/>
    </source>
</evidence>
<dbReference type="GO" id="GO:0008299">
    <property type="term" value="P:isoprenoid biosynthetic process"/>
    <property type="evidence" value="ECO:0007669"/>
    <property type="project" value="InterPro"/>
</dbReference>
<dbReference type="GO" id="GO:0004659">
    <property type="term" value="F:prenyltransferase activity"/>
    <property type="evidence" value="ECO:0007669"/>
    <property type="project" value="InterPro"/>
</dbReference>
<organism evidence="12 13">
    <name type="scientific">Wallemia hederae</name>
    <dbReference type="NCBI Taxonomy" id="1540922"/>
    <lineage>
        <taxon>Eukaryota</taxon>
        <taxon>Fungi</taxon>
        <taxon>Dikarya</taxon>
        <taxon>Basidiomycota</taxon>
        <taxon>Wallemiomycotina</taxon>
        <taxon>Wallemiomycetes</taxon>
        <taxon>Wallemiales</taxon>
        <taxon>Wallemiaceae</taxon>
        <taxon>Wallemia</taxon>
    </lineage>
</organism>
<evidence type="ECO:0000256" key="2">
    <source>
        <dbReference type="ARBA" id="ARBA00006706"/>
    </source>
</evidence>
<dbReference type="EMBL" id="SPNW01000082">
    <property type="protein sequence ID" value="TIA86374.1"/>
    <property type="molecule type" value="Genomic_DNA"/>
</dbReference>
<evidence type="ECO:0000256" key="1">
    <source>
        <dbReference type="ARBA" id="ARBA00001946"/>
    </source>
</evidence>
<gene>
    <name evidence="12" type="ORF">E3P99_03695</name>
</gene>
<sequence>MVEPGEFSDLKSKLNFEWNSEHHLLEPFNYINSTQGKQFRLKLIDAFNSWLDVGDSDLATISTVIDKLHNASLLIDDIEDDSDMRRGLPVAHRIYGTPSTINTANYIYFIALDDLLSLNDLNLIKIVNDELMNLHRGQGMDLYYRDNHICPTTQQYLEMVNNKTGGLLRLAVRLMSSKSSSNLDLIPLINVIGVLFQIRDDYCNLFDSSYTKNKGFAEDISEGKFSYPIIHGIHADAQSNQIVNILKQRTKDHDLKLYLVNYLNTRTLSAQATITVINDLHQQALDEIDRLGGNDDLVRILNDLKL</sequence>
<evidence type="ECO:0000256" key="8">
    <source>
        <dbReference type="ARBA" id="ARBA00032448"/>
    </source>
</evidence>
<dbReference type="SFLD" id="SFLDS00005">
    <property type="entry name" value="Isoprenoid_Synthase_Type_I"/>
    <property type="match status" value="1"/>
</dbReference>
<reference evidence="12 13" key="1">
    <citation type="submission" date="2019-03" db="EMBL/GenBank/DDBJ databases">
        <title>Sequencing 23 genomes of Wallemia ichthyophaga.</title>
        <authorList>
            <person name="Gostincar C."/>
        </authorList>
    </citation>
    <scope>NUCLEOTIDE SEQUENCE [LARGE SCALE GENOMIC DNA]</scope>
    <source>
        <strain evidence="12 13">EXF-5753</strain>
    </source>
</reference>
<comment type="caution">
    <text evidence="12">The sequence shown here is derived from an EMBL/GenBank/DDBJ whole genome shotgun (WGS) entry which is preliminary data.</text>
</comment>
<comment type="similarity">
    <text evidence="2 11">Belongs to the FPP/GGPP synthase family.</text>
</comment>
<dbReference type="PANTHER" id="PTHR12001">
    <property type="entry name" value="GERANYLGERANYL PYROPHOSPHATE SYNTHASE"/>
    <property type="match status" value="1"/>
</dbReference>
<dbReference type="InterPro" id="IPR033749">
    <property type="entry name" value="Polyprenyl_synt_CS"/>
</dbReference>
<evidence type="ECO:0000256" key="9">
    <source>
        <dbReference type="ARBA" id="ARBA00032873"/>
    </source>
</evidence>
<keyword evidence="13" id="KW-1185">Reference proteome</keyword>
<dbReference type="CDD" id="cd00685">
    <property type="entry name" value="Trans_IPPS_HT"/>
    <property type="match status" value="1"/>
</dbReference>
<evidence type="ECO:0000313" key="12">
    <source>
        <dbReference type="EMBL" id="TIA86374.1"/>
    </source>
</evidence>
<dbReference type="SUPFAM" id="SSF48576">
    <property type="entry name" value="Terpenoid synthases"/>
    <property type="match status" value="1"/>
</dbReference>
<keyword evidence="11" id="KW-0808">Transferase</keyword>
<keyword evidence="4" id="KW-0460">Magnesium</keyword>
<dbReference type="OrthoDB" id="6921389at2759"/>
<evidence type="ECO:0000313" key="13">
    <source>
        <dbReference type="Proteomes" id="UP000310189"/>
    </source>
</evidence>
<name>A0A4T0FGL2_9BASI</name>
<protein>
    <recommendedName>
        <fullName evidence="9">(2E,6E)-farnesyl diphosphate synthase</fullName>
    </recommendedName>
    <alternativeName>
        <fullName evidence="8">Dimethylallyltranstransferase</fullName>
    </alternativeName>
    <alternativeName>
        <fullName evidence="7">Farnesyl diphosphate synthase</fullName>
    </alternativeName>
    <alternativeName>
        <fullName evidence="5">Farnesyltranstransferase</fullName>
    </alternativeName>
    <alternativeName>
        <fullName evidence="10">Geranylgeranyl diphosphate synthase</fullName>
    </alternativeName>
    <alternativeName>
        <fullName evidence="6">Geranyltranstransferase</fullName>
    </alternativeName>
</protein>
<dbReference type="PROSITE" id="PS00723">
    <property type="entry name" value="POLYPRENYL_SYNTHASE_1"/>
    <property type="match status" value="1"/>
</dbReference>
<evidence type="ECO:0000256" key="5">
    <source>
        <dbReference type="ARBA" id="ARBA00032052"/>
    </source>
</evidence>
<accession>A0A4T0FGL2</accession>
<comment type="cofactor">
    <cofactor evidence="1">
        <name>Mg(2+)</name>
        <dbReference type="ChEBI" id="CHEBI:18420"/>
    </cofactor>
</comment>
<dbReference type="Pfam" id="PF00348">
    <property type="entry name" value="polyprenyl_synt"/>
    <property type="match status" value="1"/>
</dbReference>
<evidence type="ECO:0000256" key="4">
    <source>
        <dbReference type="ARBA" id="ARBA00022842"/>
    </source>
</evidence>
<proteinExistence type="inferred from homology"/>
<keyword evidence="3" id="KW-0479">Metal-binding</keyword>
<dbReference type="Gene3D" id="1.10.600.10">
    <property type="entry name" value="Farnesyl Diphosphate Synthase"/>
    <property type="match status" value="1"/>
</dbReference>
<dbReference type="AlphaFoldDB" id="A0A4T0FGL2"/>
<evidence type="ECO:0000256" key="7">
    <source>
        <dbReference type="ARBA" id="ARBA00032424"/>
    </source>
</evidence>
<dbReference type="PANTHER" id="PTHR12001:SF44">
    <property type="entry name" value="GERANYLGERANYL PYROPHOSPHATE SYNTHASE"/>
    <property type="match status" value="1"/>
</dbReference>
<dbReference type="GO" id="GO:0046872">
    <property type="term" value="F:metal ion binding"/>
    <property type="evidence" value="ECO:0007669"/>
    <property type="project" value="UniProtKB-KW"/>
</dbReference>
<dbReference type="PROSITE" id="PS00444">
    <property type="entry name" value="POLYPRENYL_SYNTHASE_2"/>
    <property type="match status" value="1"/>
</dbReference>
<evidence type="ECO:0000256" key="11">
    <source>
        <dbReference type="RuleBase" id="RU004466"/>
    </source>
</evidence>
<dbReference type="InterPro" id="IPR000092">
    <property type="entry name" value="Polyprenyl_synt"/>
</dbReference>
<dbReference type="InterPro" id="IPR008949">
    <property type="entry name" value="Isoprenoid_synthase_dom_sf"/>
</dbReference>
<evidence type="ECO:0000256" key="6">
    <source>
        <dbReference type="ARBA" id="ARBA00032380"/>
    </source>
</evidence>
<evidence type="ECO:0000256" key="3">
    <source>
        <dbReference type="ARBA" id="ARBA00022723"/>
    </source>
</evidence>
<dbReference type="Proteomes" id="UP000310189">
    <property type="component" value="Unassembled WGS sequence"/>
</dbReference>